<name>C7MMD7_CRYCD</name>
<accession>C7MMD7</accession>
<dbReference type="HOGENOM" id="CLU_067565_0_0_11"/>
<dbReference type="eggNOG" id="COG3881">
    <property type="taxonomic scope" value="Bacteria"/>
</dbReference>
<feature type="region of interest" description="Disordered" evidence="1">
    <location>
        <begin position="1"/>
        <end position="21"/>
    </location>
</feature>
<evidence type="ECO:0008006" key="4">
    <source>
        <dbReference type="Google" id="ProtNLM"/>
    </source>
</evidence>
<protein>
    <recommendedName>
        <fullName evidence="4">PRC-barrel domain-containing protein</fullName>
    </recommendedName>
</protein>
<reference evidence="2 3" key="1">
    <citation type="journal article" date="2009" name="Stand. Genomic Sci.">
        <title>Complete genome sequence of Cryptobacterium curtum type strain (12-3).</title>
        <authorList>
            <person name="Mavrommatis K."/>
            <person name="Pukall R."/>
            <person name="Rohde C."/>
            <person name="Chen F."/>
            <person name="Sims D."/>
            <person name="Brettin T."/>
            <person name="Kuske C."/>
            <person name="Detter J.C."/>
            <person name="Han C."/>
            <person name="Lapidus A."/>
            <person name="Copeland A."/>
            <person name="Glavina Del Rio T."/>
            <person name="Nolan M."/>
            <person name="Lucas S."/>
            <person name="Tice H."/>
            <person name="Cheng J.F."/>
            <person name="Bruce D."/>
            <person name="Goodwin L."/>
            <person name="Pitluck S."/>
            <person name="Ovchinnikova G."/>
            <person name="Pati A."/>
            <person name="Ivanova N."/>
            <person name="Chen A."/>
            <person name="Palaniappan K."/>
            <person name="Chain P."/>
            <person name="D'haeseleer P."/>
            <person name="Goker M."/>
            <person name="Bristow J."/>
            <person name="Eisen J.A."/>
            <person name="Markowitz V."/>
            <person name="Hugenholtz P."/>
            <person name="Rohde M."/>
            <person name="Klenk H.P."/>
            <person name="Kyrpides N.C."/>
        </authorList>
    </citation>
    <scope>NUCLEOTIDE SEQUENCE [LARGE SCALE GENOMIC DNA]</scope>
    <source>
        <strain evidence="3">ATCC 700683 / DSM 15641 / 12-3</strain>
    </source>
</reference>
<dbReference type="OrthoDB" id="3171933at2"/>
<keyword evidence="3" id="KW-1185">Reference proteome</keyword>
<dbReference type="KEGG" id="ccu:Ccur_03510"/>
<gene>
    <name evidence="2" type="ordered locus">Ccur_03510</name>
</gene>
<dbReference type="EMBL" id="CP001682">
    <property type="protein sequence ID" value="ACU94077.1"/>
    <property type="molecule type" value="Genomic_DNA"/>
</dbReference>
<dbReference type="Proteomes" id="UP000000954">
    <property type="component" value="Chromosome"/>
</dbReference>
<dbReference type="STRING" id="469378.Ccur_03510"/>
<sequence length="280" mass="30022">MDTKTQSTKQLSGTRVVGGKRGTSRIGKVGSFVFHPTEKRVVGFLVKRPDLLWMFHRKDLFVSLDSFDFEDGRIRLPYKESKAATGLAACKRLGLTWDECTLWEGMPLMTASGETFGAVDDVAFLRVSGKIVSVGARKGSLDTALLGHLEIPASLIRGFKVGAGVPLAGGALDNQQEVSDEQDDARAFGAILVDDAVVDLAVEGGLAEKAGKGAAVAQDRIQKATKAAKPHVEKAARATEDAAVKGAYATGRQISRAKGMFGAFKDEYRKARFDESNSKE</sequence>
<proteinExistence type="predicted"/>
<feature type="compositionally biased region" description="Polar residues" evidence="1">
    <location>
        <begin position="1"/>
        <end position="13"/>
    </location>
</feature>
<evidence type="ECO:0000313" key="2">
    <source>
        <dbReference type="EMBL" id="ACU94077.1"/>
    </source>
</evidence>
<dbReference type="AlphaFoldDB" id="C7MMD7"/>
<evidence type="ECO:0000256" key="1">
    <source>
        <dbReference type="SAM" id="MobiDB-lite"/>
    </source>
</evidence>
<organism evidence="2 3">
    <name type="scientific">Cryptobacterium curtum (strain ATCC 700683 / DSM 15641 / CCUG 43107 / 12-3)</name>
    <dbReference type="NCBI Taxonomy" id="469378"/>
    <lineage>
        <taxon>Bacteria</taxon>
        <taxon>Bacillati</taxon>
        <taxon>Actinomycetota</taxon>
        <taxon>Coriobacteriia</taxon>
        <taxon>Eggerthellales</taxon>
        <taxon>Eggerthellaceae</taxon>
        <taxon>Cryptobacterium</taxon>
    </lineage>
</organism>
<evidence type="ECO:0000313" key="3">
    <source>
        <dbReference type="Proteomes" id="UP000000954"/>
    </source>
</evidence>
<dbReference type="RefSeq" id="WP_012802765.1">
    <property type="nucleotide sequence ID" value="NC_013170.1"/>
</dbReference>